<organism evidence="2 3">
    <name type="scientific">Lactuca virosa</name>
    <dbReference type="NCBI Taxonomy" id="75947"/>
    <lineage>
        <taxon>Eukaryota</taxon>
        <taxon>Viridiplantae</taxon>
        <taxon>Streptophyta</taxon>
        <taxon>Embryophyta</taxon>
        <taxon>Tracheophyta</taxon>
        <taxon>Spermatophyta</taxon>
        <taxon>Magnoliopsida</taxon>
        <taxon>eudicotyledons</taxon>
        <taxon>Gunneridae</taxon>
        <taxon>Pentapetalae</taxon>
        <taxon>asterids</taxon>
        <taxon>campanulids</taxon>
        <taxon>Asterales</taxon>
        <taxon>Asteraceae</taxon>
        <taxon>Cichorioideae</taxon>
        <taxon>Cichorieae</taxon>
        <taxon>Lactucinae</taxon>
        <taxon>Lactuca</taxon>
    </lineage>
</organism>
<evidence type="ECO:0000256" key="1">
    <source>
        <dbReference type="SAM" id="SignalP"/>
    </source>
</evidence>
<keyword evidence="1" id="KW-0732">Signal</keyword>
<evidence type="ECO:0000313" key="3">
    <source>
        <dbReference type="Proteomes" id="UP001157418"/>
    </source>
</evidence>
<reference evidence="2 3" key="1">
    <citation type="submission" date="2022-01" db="EMBL/GenBank/DDBJ databases">
        <authorList>
            <person name="Xiong W."/>
            <person name="Schranz E."/>
        </authorList>
    </citation>
    <scope>NUCLEOTIDE SEQUENCE [LARGE SCALE GENOMIC DNA]</scope>
</reference>
<evidence type="ECO:0000313" key="2">
    <source>
        <dbReference type="EMBL" id="CAH1433105.1"/>
    </source>
</evidence>
<dbReference type="PANTHER" id="PTHR12924:SF0">
    <property type="entry name" value="TRANSLOCON-ASSOCIATED PROTEIN SUBUNIT ALPHA"/>
    <property type="match status" value="1"/>
</dbReference>
<gene>
    <name evidence="2" type="ORF">LVIROSA_LOCUS19713</name>
</gene>
<dbReference type="GO" id="GO:0005783">
    <property type="term" value="C:endoplasmic reticulum"/>
    <property type="evidence" value="ECO:0007669"/>
    <property type="project" value="TreeGrafter"/>
</dbReference>
<keyword evidence="3" id="KW-1185">Reference proteome</keyword>
<dbReference type="PANTHER" id="PTHR12924">
    <property type="entry name" value="TRANSLOCON-ASSOCIATED PROTEIN, ALPHA SUBUNIT"/>
    <property type="match status" value="1"/>
</dbReference>
<feature type="chain" id="PRO_5043347619" evidence="1">
    <location>
        <begin position="37"/>
        <end position="138"/>
    </location>
</feature>
<dbReference type="EMBL" id="CAKMRJ010003334">
    <property type="protein sequence ID" value="CAH1433105.1"/>
    <property type="molecule type" value="Genomic_DNA"/>
</dbReference>
<accession>A0AAU9N1V0</accession>
<protein>
    <submittedName>
        <fullName evidence="2">Uncharacterized protein</fullName>
    </submittedName>
</protein>
<feature type="signal peptide" evidence="1">
    <location>
        <begin position="1"/>
        <end position="36"/>
    </location>
</feature>
<dbReference type="Proteomes" id="UP001157418">
    <property type="component" value="Unassembled WGS sequence"/>
</dbReference>
<dbReference type="AlphaFoldDB" id="A0AAU9N1V0"/>
<proteinExistence type="predicted"/>
<name>A0AAU9N1V0_9ASTR</name>
<comment type="caution">
    <text evidence="2">The sequence shown here is derived from an EMBL/GenBank/DDBJ whole genome shotgun (WGS) entry which is preliminary data.</text>
</comment>
<sequence length="138" mass="15416">MRCSHFANFVYLPILLHDILLHVVVVINDVVSVASCQFDSESDTDADLVAETVEEGRDMVIVGKETDLLIGMKNEGEQSVNVFAINANIHLPYHHKSVKNLSAVSFNNASTPLQFKLLSLTHLLSANTYRMRHLILLE</sequence>